<dbReference type="EMBL" id="OE839744">
    <property type="protein sequence ID" value="CAD7588447.1"/>
    <property type="molecule type" value="Genomic_DNA"/>
</dbReference>
<feature type="compositionally biased region" description="Low complexity" evidence="1">
    <location>
        <begin position="31"/>
        <end position="43"/>
    </location>
</feature>
<accession>A0A7R9JSF2</accession>
<evidence type="ECO:0000256" key="1">
    <source>
        <dbReference type="SAM" id="MobiDB-lite"/>
    </source>
</evidence>
<evidence type="ECO:0000313" key="2">
    <source>
        <dbReference type="EMBL" id="CAD7588447.1"/>
    </source>
</evidence>
<gene>
    <name evidence="2" type="ORF">TGEB3V08_LOCUS2517</name>
</gene>
<feature type="region of interest" description="Disordered" evidence="1">
    <location>
        <begin position="1"/>
        <end position="171"/>
    </location>
</feature>
<reference evidence="2" key="1">
    <citation type="submission" date="2020-11" db="EMBL/GenBank/DDBJ databases">
        <authorList>
            <person name="Tran Van P."/>
        </authorList>
    </citation>
    <scope>NUCLEOTIDE SEQUENCE</scope>
</reference>
<feature type="compositionally biased region" description="Basic residues" evidence="1">
    <location>
        <begin position="82"/>
        <end position="98"/>
    </location>
</feature>
<name>A0A7R9JSF2_TIMGE</name>
<proteinExistence type="predicted"/>
<feature type="compositionally biased region" description="Basic residues" evidence="1">
    <location>
        <begin position="44"/>
        <end position="73"/>
    </location>
</feature>
<sequence length="448" mass="50471">MSKYSSDSDSSRRSERYRKRKGSDRTRGRSRSISGSSSDSNYSYKKKSRRRKHGKGHRSRSRDKYTKSRRHHLKVSDDRSHSSLRSRSGSKGHSRARRSSKERSRSQSKSRVRSRSSSKERKRLKSARKSRSRSGSYSRGASQSTSPSPPKRRSPSKSSPEPQHRNSKQNLNTEEQLMEKLQKAIRAAQSADNQLRQQGLLAGAPVRPEDTERDVMQASHRSNLIDEINDAKQFVPKNFSSSKTSRHQTSDMPVIVDLTLEATNLDGQKSQNANNLESIFHTNSALVSFLCTCTACATHPLYCLDRSTTMFSKPSVMIYPLYSAPKKTPVSIGSRDGHYLSNLHAPMGSPYFSHWTRPGSSGGAILFNPLSLPSPYLPPRLTLPELPFVPPRLTLPKLPSVPPRLSLPELPSIPPRHVAGTSFCCRNILLLMFHRDSHCQNILLFHRD</sequence>
<protein>
    <submittedName>
        <fullName evidence="2">Uncharacterized protein</fullName>
    </submittedName>
</protein>
<feature type="compositionally biased region" description="Low complexity" evidence="1">
    <location>
        <begin position="133"/>
        <end position="146"/>
    </location>
</feature>
<dbReference type="AlphaFoldDB" id="A0A7R9JSF2"/>
<feature type="compositionally biased region" description="Basic residues" evidence="1">
    <location>
        <begin position="106"/>
        <end position="132"/>
    </location>
</feature>
<organism evidence="2">
    <name type="scientific">Timema genevievae</name>
    <name type="common">Walking stick</name>
    <dbReference type="NCBI Taxonomy" id="629358"/>
    <lineage>
        <taxon>Eukaryota</taxon>
        <taxon>Metazoa</taxon>
        <taxon>Ecdysozoa</taxon>
        <taxon>Arthropoda</taxon>
        <taxon>Hexapoda</taxon>
        <taxon>Insecta</taxon>
        <taxon>Pterygota</taxon>
        <taxon>Neoptera</taxon>
        <taxon>Polyneoptera</taxon>
        <taxon>Phasmatodea</taxon>
        <taxon>Timematodea</taxon>
        <taxon>Timematoidea</taxon>
        <taxon>Timematidae</taxon>
        <taxon>Timema</taxon>
    </lineage>
</organism>